<dbReference type="InterPro" id="IPR016540">
    <property type="entry name" value="UCP008459"/>
</dbReference>
<evidence type="ECO:0000313" key="2">
    <source>
        <dbReference type="EMBL" id="HIX60298.1"/>
    </source>
</evidence>
<dbReference type="PANTHER" id="PTHR31131:SF6">
    <property type="entry name" value="CASTOR ACT DOMAIN-CONTAINING PROTEIN"/>
    <property type="match status" value="1"/>
</dbReference>
<proteinExistence type="predicted"/>
<protein>
    <submittedName>
        <fullName evidence="2">ACT domain-containing protein</fullName>
    </submittedName>
</protein>
<accession>A0A9D1WJX0</accession>
<dbReference type="PIRSF" id="PIRSF008459">
    <property type="entry name" value="UCP008459"/>
    <property type="match status" value="1"/>
</dbReference>
<dbReference type="InterPro" id="IPR045865">
    <property type="entry name" value="ACT-like_dom_sf"/>
</dbReference>
<dbReference type="AlphaFoldDB" id="A0A9D1WJX0"/>
<dbReference type="InterPro" id="IPR051719">
    <property type="entry name" value="CASTOR_mTORC1"/>
</dbReference>
<dbReference type="InterPro" id="IPR027795">
    <property type="entry name" value="CASTOR_ACT_dom"/>
</dbReference>
<gene>
    <name evidence="2" type="ORF">IAA45_11380</name>
</gene>
<sequence>MKIEIIGQHFSVCKVEDFHSVNWNDPYCFIGKTEEECSLVCQTESVPENVLEREDGWKAFRFSGVLDFSMVGVLSQATSILAGEGISVFAVSTYNTDYVLLKEGQFGKALELLEKNGYTVDEKQQESSCKKEKG</sequence>
<evidence type="ECO:0000259" key="1">
    <source>
        <dbReference type="Pfam" id="PF13840"/>
    </source>
</evidence>
<dbReference type="CDD" id="cd04868">
    <property type="entry name" value="ACT_AK-like"/>
    <property type="match status" value="1"/>
</dbReference>
<organism evidence="2 3">
    <name type="scientific">Candidatus Blautia gallistercoris</name>
    <dbReference type="NCBI Taxonomy" id="2838490"/>
    <lineage>
        <taxon>Bacteria</taxon>
        <taxon>Bacillati</taxon>
        <taxon>Bacillota</taxon>
        <taxon>Clostridia</taxon>
        <taxon>Lachnospirales</taxon>
        <taxon>Lachnospiraceae</taxon>
        <taxon>Blautia</taxon>
    </lineage>
</organism>
<comment type="caution">
    <text evidence="2">The sequence shown here is derived from an EMBL/GenBank/DDBJ whole genome shotgun (WGS) entry which is preliminary data.</text>
</comment>
<dbReference type="Gene3D" id="3.30.2130.10">
    <property type="entry name" value="VC0802-like"/>
    <property type="match status" value="1"/>
</dbReference>
<evidence type="ECO:0000313" key="3">
    <source>
        <dbReference type="Proteomes" id="UP000886817"/>
    </source>
</evidence>
<reference evidence="2" key="1">
    <citation type="journal article" date="2021" name="PeerJ">
        <title>Extensive microbial diversity within the chicken gut microbiome revealed by metagenomics and culture.</title>
        <authorList>
            <person name="Gilroy R."/>
            <person name="Ravi A."/>
            <person name="Getino M."/>
            <person name="Pursley I."/>
            <person name="Horton D.L."/>
            <person name="Alikhan N.F."/>
            <person name="Baker D."/>
            <person name="Gharbi K."/>
            <person name="Hall N."/>
            <person name="Watson M."/>
            <person name="Adriaenssens E.M."/>
            <person name="Foster-Nyarko E."/>
            <person name="Jarju S."/>
            <person name="Secka A."/>
            <person name="Antonio M."/>
            <person name="Oren A."/>
            <person name="Chaudhuri R.R."/>
            <person name="La Ragione R."/>
            <person name="Hildebrand F."/>
            <person name="Pallen M.J."/>
        </authorList>
    </citation>
    <scope>NUCLEOTIDE SEQUENCE</scope>
    <source>
        <strain evidence="2">ChiSjej1B19-8411</strain>
    </source>
</reference>
<dbReference type="PANTHER" id="PTHR31131">
    <property type="entry name" value="CHROMOSOME 1, WHOLE GENOME SHOTGUN SEQUENCE"/>
    <property type="match status" value="1"/>
</dbReference>
<name>A0A9D1WJX0_9FIRM</name>
<dbReference type="SUPFAM" id="SSF55021">
    <property type="entry name" value="ACT-like"/>
    <property type="match status" value="2"/>
</dbReference>
<dbReference type="Pfam" id="PF13840">
    <property type="entry name" value="ACT_7"/>
    <property type="match status" value="1"/>
</dbReference>
<reference evidence="2" key="2">
    <citation type="submission" date="2021-04" db="EMBL/GenBank/DDBJ databases">
        <authorList>
            <person name="Gilroy R."/>
        </authorList>
    </citation>
    <scope>NUCLEOTIDE SEQUENCE</scope>
    <source>
        <strain evidence="2">ChiSjej1B19-8411</strain>
    </source>
</reference>
<dbReference type="Proteomes" id="UP000886817">
    <property type="component" value="Unassembled WGS sequence"/>
</dbReference>
<feature type="domain" description="CASTOR ACT" evidence="1">
    <location>
        <begin position="53"/>
        <end position="115"/>
    </location>
</feature>
<dbReference type="EMBL" id="DXEX01000242">
    <property type="protein sequence ID" value="HIX60298.1"/>
    <property type="molecule type" value="Genomic_DNA"/>
</dbReference>